<dbReference type="Pfam" id="PF00842">
    <property type="entry name" value="Ala_racemase_C"/>
    <property type="match status" value="1"/>
</dbReference>
<dbReference type="PRINTS" id="PR00992">
    <property type="entry name" value="ALARACEMASE"/>
</dbReference>
<dbReference type="GeneID" id="40319005"/>
<keyword evidence="3 7" id="KW-0413">Isomerase</keyword>
<dbReference type="SUPFAM" id="SSF51419">
    <property type="entry name" value="PLP-binding barrel"/>
    <property type="match status" value="1"/>
</dbReference>
<evidence type="ECO:0000313" key="8">
    <source>
        <dbReference type="Proteomes" id="UP000284403"/>
    </source>
</evidence>
<dbReference type="CDD" id="cd00430">
    <property type="entry name" value="PLPDE_III_AR"/>
    <property type="match status" value="1"/>
</dbReference>
<feature type="binding site" evidence="5">
    <location>
        <position position="146"/>
    </location>
    <ligand>
        <name>substrate</name>
    </ligand>
</feature>
<dbReference type="GO" id="GO:0008784">
    <property type="term" value="F:alanine racemase activity"/>
    <property type="evidence" value="ECO:0007669"/>
    <property type="project" value="UniProtKB-EC"/>
</dbReference>
<keyword evidence="2 4" id="KW-0663">Pyridoxal phosphate</keyword>
<comment type="cofactor">
    <cofactor evidence="1 4">
        <name>pyridoxal 5'-phosphate</name>
        <dbReference type="ChEBI" id="CHEBI:597326"/>
    </cofactor>
</comment>
<dbReference type="InterPro" id="IPR029066">
    <property type="entry name" value="PLP-binding_barrel"/>
</dbReference>
<dbReference type="SUPFAM" id="SSF50621">
    <property type="entry name" value="Alanine racemase C-terminal domain-like"/>
    <property type="match status" value="1"/>
</dbReference>
<dbReference type="PANTHER" id="PTHR30511">
    <property type="entry name" value="ALANINE RACEMASE"/>
    <property type="match status" value="1"/>
</dbReference>
<comment type="caution">
    <text evidence="7">The sequence shown here is derived from an EMBL/GenBank/DDBJ whole genome shotgun (WGS) entry which is preliminary data.</text>
</comment>
<evidence type="ECO:0000259" key="6">
    <source>
        <dbReference type="SMART" id="SM01005"/>
    </source>
</evidence>
<feature type="modified residue" description="N6-(pyridoxal phosphate)lysine" evidence="4">
    <location>
        <position position="35"/>
    </location>
</feature>
<accession>A0A3R7KWZ1</accession>
<dbReference type="Gene3D" id="3.20.20.10">
    <property type="entry name" value="Alanine racemase"/>
    <property type="match status" value="1"/>
</dbReference>
<dbReference type="InterPro" id="IPR000821">
    <property type="entry name" value="Ala_racemase"/>
</dbReference>
<organism evidence="7 8">
    <name type="scientific">Trypanosoma conorhini</name>
    <dbReference type="NCBI Taxonomy" id="83891"/>
    <lineage>
        <taxon>Eukaryota</taxon>
        <taxon>Discoba</taxon>
        <taxon>Euglenozoa</taxon>
        <taxon>Kinetoplastea</taxon>
        <taxon>Metakinetoplastina</taxon>
        <taxon>Trypanosomatida</taxon>
        <taxon>Trypanosomatidae</taxon>
        <taxon>Trypanosoma</taxon>
    </lineage>
</organism>
<dbReference type="InterPro" id="IPR011079">
    <property type="entry name" value="Ala_racemase_C"/>
</dbReference>
<evidence type="ECO:0000256" key="5">
    <source>
        <dbReference type="PIRSR" id="PIRSR600821-52"/>
    </source>
</evidence>
<dbReference type="GO" id="GO:0006522">
    <property type="term" value="P:alanine metabolic process"/>
    <property type="evidence" value="ECO:0007669"/>
    <property type="project" value="InterPro"/>
</dbReference>
<dbReference type="SMART" id="SM01005">
    <property type="entry name" value="Ala_racemase_C"/>
    <property type="match status" value="1"/>
</dbReference>
<dbReference type="RefSeq" id="XP_029227929.1">
    <property type="nucleotide sequence ID" value="XM_029372293.1"/>
</dbReference>
<dbReference type="Proteomes" id="UP000284403">
    <property type="component" value="Unassembled WGS sequence"/>
</dbReference>
<evidence type="ECO:0000313" key="7">
    <source>
        <dbReference type="EMBL" id="RNF16814.1"/>
    </source>
</evidence>
<dbReference type="GO" id="GO:0030170">
    <property type="term" value="F:pyridoxal phosphate binding"/>
    <property type="evidence" value="ECO:0007669"/>
    <property type="project" value="TreeGrafter"/>
</dbReference>
<dbReference type="InterPro" id="IPR009006">
    <property type="entry name" value="Ala_racemase/Decarboxylase_C"/>
</dbReference>
<evidence type="ECO:0000256" key="3">
    <source>
        <dbReference type="ARBA" id="ARBA00023235"/>
    </source>
</evidence>
<dbReference type="Pfam" id="PF01168">
    <property type="entry name" value="Ala_racemase_N"/>
    <property type="match status" value="1"/>
</dbReference>
<evidence type="ECO:0000256" key="4">
    <source>
        <dbReference type="PIRSR" id="PIRSR600821-50"/>
    </source>
</evidence>
<feature type="binding site" evidence="5">
    <location>
        <position position="325"/>
    </location>
    <ligand>
        <name>substrate</name>
    </ligand>
</feature>
<name>A0A3R7KWZ1_9TRYP</name>
<reference evidence="7 8" key="1">
    <citation type="journal article" date="2018" name="BMC Genomics">
        <title>Genomic comparison of Trypanosoma conorhini and Trypanosoma rangeli to Trypanosoma cruzi strains of high and low virulence.</title>
        <authorList>
            <person name="Bradwell K.R."/>
            <person name="Koparde V.N."/>
            <person name="Matveyev A.V."/>
            <person name="Serrano M.G."/>
            <person name="Alves J.M."/>
            <person name="Parikh H."/>
            <person name="Huang B."/>
            <person name="Lee V."/>
            <person name="Espinosa-Alvarez O."/>
            <person name="Ortiz P.A."/>
            <person name="Costa-Martins A.G."/>
            <person name="Teixeira M.M."/>
            <person name="Buck G.A."/>
        </authorList>
    </citation>
    <scope>NUCLEOTIDE SEQUENCE [LARGE SCALE GENOMIC DNA]</scope>
    <source>
        <strain evidence="7 8">025E</strain>
    </source>
</reference>
<feature type="domain" description="Alanine racemase C-terminal" evidence="6">
    <location>
        <begin position="252"/>
        <end position="388"/>
    </location>
</feature>
<gene>
    <name evidence="7" type="ORF">Tco025E_05394</name>
</gene>
<dbReference type="EMBL" id="MKKU01000282">
    <property type="protein sequence ID" value="RNF16814.1"/>
    <property type="molecule type" value="Genomic_DNA"/>
</dbReference>
<dbReference type="PANTHER" id="PTHR30511:SF0">
    <property type="entry name" value="ALANINE RACEMASE, CATABOLIC-RELATED"/>
    <property type="match status" value="1"/>
</dbReference>
<dbReference type="Gene3D" id="2.40.37.10">
    <property type="entry name" value="Lyase, Ornithine Decarboxylase, Chain A, domain 1"/>
    <property type="match status" value="1"/>
</dbReference>
<dbReference type="InterPro" id="IPR001608">
    <property type="entry name" value="Ala_racemase_N"/>
</dbReference>
<dbReference type="OrthoDB" id="186866at2759"/>
<keyword evidence="8" id="KW-1185">Reference proteome</keyword>
<dbReference type="EC" id="5.1.1.1" evidence="7"/>
<evidence type="ECO:0000256" key="2">
    <source>
        <dbReference type="ARBA" id="ARBA00022898"/>
    </source>
</evidence>
<sequence>MRHSTYLEVSLRNIADNVECVRRLAGAAEVIAMVKGNAYGHGMETVSRYLHDACGVRNFGVASLGEALLLRATQPCIATDPRSEIFVFSDTEVMNEGCQSYYEQGDQPAARLTPVLATVSQLKAFCASAAFDGTKLCLKLNTGMNRLGLRPDELAEVLPLLRQRGGVDHLLQHFSVAAAAARRAETQAHYDTFKRAVQFLRDGGVEVRATSVSNSGAVEQRIGLEETYVRPGLMLYGPRSVTDQRLWAGKPASCLYTKVLHHFPVRRGEGVGYGLEPTSADAVVVMLPLGYADGFIREYKGMAVTVTPDGAADPIAGTVHGSVNMDMTAVVVYPEEVGKDIGAIMAAVKDEARIRVWGEDVGEKAASVGSIPNQLFCGISIRVPRVYTT</sequence>
<dbReference type="AlphaFoldDB" id="A0A3R7KWZ1"/>
<protein>
    <submittedName>
        <fullName evidence="7">Alanine racemase</fullName>
        <ecNumber evidence="7">5.1.1.1</ecNumber>
    </submittedName>
</protein>
<dbReference type="GO" id="GO:0005829">
    <property type="term" value="C:cytosol"/>
    <property type="evidence" value="ECO:0007669"/>
    <property type="project" value="TreeGrafter"/>
</dbReference>
<proteinExistence type="predicted"/>
<evidence type="ECO:0000256" key="1">
    <source>
        <dbReference type="ARBA" id="ARBA00001933"/>
    </source>
</evidence>